<dbReference type="EMBL" id="LHXY01000029">
    <property type="protein sequence ID" value="KXB01722.1"/>
    <property type="molecule type" value="Genomic_DNA"/>
</dbReference>
<evidence type="ECO:0000313" key="2">
    <source>
        <dbReference type="EMBL" id="KXB01722.1"/>
    </source>
</evidence>
<dbReference type="CDD" id="cd05403">
    <property type="entry name" value="NT_KNTase_like"/>
    <property type="match status" value="1"/>
</dbReference>
<dbReference type="InterPro" id="IPR002934">
    <property type="entry name" value="Polymerase_NTP_transf_dom"/>
</dbReference>
<accession>A0A133V5K3</accession>
<organism evidence="2 3">
    <name type="scientific">candidate division MSBL1 archaeon SCGC-AAA261F17</name>
    <dbReference type="NCBI Taxonomy" id="1698274"/>
    <lineage>
        <taxon>Archaea</taxon>
        <taxon>Methanobacteriati</taxon>
        <taxon>Methanobacteriota</taxon>
        <taxon>candidate division MSBL1</taxon>
    </lineage>
</organism>
<reference evidence="2 3" key="1">
    <citation type="journal article" date="2016" name="Sci. Rep.">
        <title>Metabolic traits of an uncultured archaeal lineage -MSBL1- from brine pools of the Red Sea.</title>
        <authorList>
            <person name="Mwirichia R."/>
            <person name="Alam I."/>
            <person name="Rashid M."/>
            <person name="Vinu M."/>
            <person name="Ba-Alawi W."/>
            <person name="Anthony Kamau A."/>
            <person name="Kamanda Ngugi D."/>
            <person name="Goker M."/>
            <person name="Klenk H.P."/>
            <person name="Bajic V."/>
            <person name="Stingl U."/>
        </authorList>
    </citation>
    <scope>NUCLEOTIDE SEQUENCE [LARGE SCALE GENOMIC DNA]</scope>
    <source>
        <strain evidence="2">SCGC-AAA261F17</strain>
    </source>
</reference>
<evidence type="ECO:0000313" key="3">
    <source>
        <dbReference type="Proteomes" id="UP000070035"/>
    </source>
</evidence>
<dbReference type="PANTHER" id="PTHR33933">
    <property type="entry name" value="NUCLEOTIDYLTRANSFERASE"/>
    <property type="match status" value="1"/>
</dbReference>
<dbReference type="Gene3D" id="3.30.460.10">
    <property type="entry name" value="Beta Polymerase, domain 2"/>
    <property type="match status" value="1"/>
</dbReference>
<feature type="domain" description="Polymerase nucleotidyl transferase" evidence="1">
    <location>
        <begin position="7"/>
        <end position="90"/>
    </location>
</feature>
<comment type="caution">
    <text evidence="2">The sequence shown here is derived from an EMBL/GenBank/DDBJ whole genome shotgun (WGS) entry which is preliminary data.</text>
</comment>
<dbReference type="AlphaFoldDB" id="A0A133V5K3"/>
<dbReference type="GO" id="GO:0016779">
    <property type="term" value="F:nucleotidyltransferase activity"/>
    <property type="evidence" value="ECO:0007669"/>
    <property type="project" value="InterPro"/>
</dbReference>
<keyword evidence="3" id="KW-1185">Reference proteome</keyword>
<dbReference type="Proteomes" id="UP000070035">
    <property type="component" value="Unassembled WGS sequence"/>
</dbReference>
<dbReference type="InterPro" id="IPR043519">
    <property type="entry name" value="NT_sf"/>
</dbReference>
<dbReference type="InterPro" id="IPR052548">
    <property type="entry name" value="Type_VII_TA_antitoxin"/>
</dbReference>
<protein>
    <recommendedName>
        <fullName evidence="1">Polymerase nucleotidyl transferase domain-containing protein</fullName>
    </recommendedName>
</protein>
<sequence>MEEEIELDEVIIFGSRAREDYRSGSDIDILIVSQDFENVPKARRSREFYLKWGYEKFPEPEFICLTPQEFAEKKVKKPHIVRTAIEEGIAIVQTN</sequence>
<name>A0A133V5K3_9EURY</name>
<proteinExistence type="predicted"/>
<dbReference type="SUPFAM" id="SSF81301">
    <property type="entry name" value="Nucleotidyltransferase"/>
    <property type="match status" value="1"/>
</dbReference>
<dbReference type="PANTHER" id="PTHR33933:SF1">
    <property type="entry name" value="PROTEIN ADENYLYLTRANSFERASE MNTA-RELATED"/>
    <property type="match status" value="1"/>
</dbReference>
<gene>
    <name evidence="2" type="ORF">AKJ44_02225</name>
</gene>
<dbReference type="Pfam" id="PF01909">
    <property type="entry name" value="NTP_transf_2"/>
    <property type="match status" value="1"/>
</dbReference>
<evidence type="ECO:0000259" key="1">
    <source>
        <dbReference type="Pfam" id="PF01909"/>
    </source>
</evidence>